<evidence type="ECO:0000313" key="1">
    <source>
        <dbReference type="EMBL" id="DAE31207.1"/>
    </source>
</evidence>
<protein>
    <submittedName>
        <fullName evidence="1">Replisome organizer</fullName>
    </submittedName>
</protein>
<accession>A0A8S5RIK5</accession>
<reference evidence="1" key="1">
    <citation type="journal article" date="2021" name="Proc. Natl. Acad. Sci. U.S.A.">
        <title>A Catalog of Tens of Thousands of Viruses from Human Metagenomes Reveals Hidden Associations with Chronic Diseases.</title>
        <authorList>
            <person name="Tisza M.J."/>
            <person name="Buck C.B."/>
        </authorList>
    </citation>
    <scope>NUCLEOTIDE SEQUENCE</scope>
    <source>
        <strain evidence="1">CtHG14</strain>
    </source>
</reference>
<proteinExistence type="predicted"/>
<dbReference type="Gene3D" id="1.10.8.200">
    <property type="entry name" value="Replisome organizer (g39p helicase loader/inhibitor protein)"/>
    <property type="match status" value="1"/>
</dbReference>
<organism evidence="1">
    <name type="scientific">virus sp. ctHG14</name>
    <dbReference type="NCBI Taxonomy" id="2827626"/>
    <lineage>
        <taxon>Viruses</taxon>
    </lineage>
</organism>
<sequence>MQFWEVLRMTKNEAKKLMAVMTVSYPNYKIADIELTATTWANMLSGYTYEQVSAALKAYILSENTGFPPSIGQINEKLVALSQADTPTPLEAWSLVRIAVRNSTYHADDEFAKLPPIIQSTVGNARNLEEWAKGQATQFETVIHSNFLRSYSAEIAKQKECQKLQGKVSIASEQPEYLPELNI</sequence>
<dbReference type="EMBL" id="BK059106">
    <property type="protein sequence ID" value="DAE31207.1"/>
    <property type="molecule type" value="Genomic_DNA"/>
</dbReference>
<name>A0A8S5RIK5_9VIRU</name>